<dbReference type="AlphaFoldDB" id="A0A9W6VZJ8"/>
<evidence type="ECO:0000313" key="10">
    <source>
        <dbReference type="EMBL" id="GLY85419.1"/>
    </source>
</evidence>
<dbReference type="PROSITE" id="PS50928">
    <property type="entry name" value="ABC_TM1"/>
    <property type="match status" value="1"/>
</dbReference>
<dbReference type="InterPro" id="IPR050366">
    <property type="entry name" value="BP-dependent_transpt_permease"/>
</dbReference>
<keyword evidence="4 7" id="KW-0812">Transmembrane</keyword>
<reference evidence="10" key="1">
    <citation type="submission" date="2023-03" db="EMBL/GenBank/DDBJ databases">
        <title>Actinoallomurus iriomotensis NBRC 103684.</title>
        <authorList>
            <person name="Ichikawa N."/>
            <person name="Sato H."/>
            <person name="Tonouchi N."/>
        </authorList>
    </citation>
    <scope>NUCLEOTIDE SEQUENCE</scope>
    <source>
        <strain evidence="10">NBRC 103684</strain>
    </source>
</reference>
<proteinExistence type="inferred from homology"/>
<name>A0A9W6VZJ8_9ACTN</name>
<evidence type="ECO:0000256" key="7">
    <source>
        <dbReference type="RuleBase" id="RU363032"/>
    </source>
</evidence>
<dbReference type="PANTHER" id="PTHR43386:SF25">
    <property type="entry name" value="PEPTIDE ABC TRANSPORTER PERMEASE PROTEIN"/>
    <property type="match status" value="1"/>
</dbReference>
<evidence type="ECO:0000256" key="6">
    <source>
        <dbReference type="ARBA" id="ARBA00023136"/>
    </source>
</evidence>
<keyword evidence="3" id="KW-1003">Cell membrane</keyword>
<dbReference type="InterPro" id="IPR000515">
    <property type="entry name" value="MetI-like"/>
</dbReference>
<comment type="subcellular location">
    <subcellularLocation>
        <location evidence="1 7">Cell membrane</location>
        <topology evidence="1 7">Multi-pass membrane protein</topology>
    </subcellularLocation>
</comment>
<dbReference type="CDD" id="cd06261">
    <property type="entry name" value="TM_PBP2"/>
    <property type="match status" value="1"/>
</dbReference>
<feature type="region of interest" description="Disordered" evidence="8">
    <location>
        <begin position="276"/>
        <end position="297"/>
    </location>
</feature>
<evidence type="ECO:0000256" key="3">
    <source>
        <dbReference type="ARBA" id="ARBA00022475"/>
    </source>
</evidence>
<organism evidence="10 11">
    <name type="scientific">Actinoallomurus iriomotensis</name>
    <dbReference type="NCBI Taxonomy" id="478107"/>
    <lineage>
        <taxon>Bacteria</taxon>
        <taxon>Bacillati</taxon>
        <taxon>Actinomycetota</taxon>
        <taxon>Actinomycetes</taxon>
        <taxon>Streptosporangiales</taxon>
        <taxon>Thermomonosporaceae</taxon>
        <taxon>Actinoallomurus</taxon>
    </lineage>
</organism>
<evidence type="ECO:0000256" key="2">
    <source>
        <dbReference type="ARBA" id="ARBA00022448"/>
    </source>
</evidence>
<evidence type="ECO:0000256" key="5">
    <source>
        <dbReference type="ARBA" id="ARBA00022989"/>
    </source>
</evidence>
<comment type="similarity">
    <text evidence="7">Belongs to the binding-protein-dependent transport system permease family.</text>
</comment>
<dbReference type="Proteomes" id="UP001165074">
    <property type="component" value="Unassembled WGS sequence"/>
</dbReference>
<evidence type="ECO:0000259" key="9">
    <source>
        <dbReference type="PROSITE" id="PS50928"/>
    </source>
</evidence>
<feature type="transmembrane region" description="Helical" evidence="7">
    <location>
        <begin position="77"/>
        <end position="101"/>
    </location>
</feature>
<dbReference type="Pfam" id="PF00528">
    <property type="entry name" value="BPD_transp_1"/>
    <property type="match status" value="1"/>
</dbReference>
<keyword evidence="5 7" id="KW-1133">Transmembrane helix</keyword>
<keyword evidence="2 7" id="KW-0813">Transport</keyword>
<dbReference type="PANTHER" id="PTHR43386">
    <property type="entry name" value="OLIGOPEPTIDE TRANSPORT SYSTEM PERMEASE PROTEIN APPC"/>
    <property type="match status" value="1"/>
</dbReference>
<evidence type="ECO:0000256" key="1">
    <source>
        <dbReference type="ARBA" id="ARBA00004651"/>
    </source>
</evidence>
<dbReference type="InterPro" id="IPR035906">
    <property type="entry name" value="MetI-like_sf"/>
</dbReference>
<keyword evidence="6 7" id="KW-0472">Membrane</keyword>
<comment type="caution">
    <text evidence="10">The sequence shown here is derived from an EMBL/GenBank/DDBJ whole genome shotgun (WGS) entry which is preliminary data.</text>
</comment>
<feature type="domain" description="ABC transmembrane type-1" evidence="9">
    <location>
        <begin position="73"/>
        <end position="262"/>
    </location>
</feature>
<protein>
    <submittedName>
        <fullName evidence="10">Peptide ABC transporter permease</fullName>
    </submittedName>
</protein>
<gene>
    <name evidence="10" type="ORF">Airi02_033480</name>
</gene>
<evidence type="ECO:0000313" key="11">
    <source>
        <dbReference type="Proteomes" id="UP001165074"/>
    </source>
</evidence>
<evidence type="ECO:0000256" key="4">
    <source>
        <dbReference type="ARBA" id="ARBA00022692"/>
    </source>
</evidence>
<dbReference type="GO" id="GO:0055085">
    <property type="term" value="P:transmembrane transport"/>
    <property type="evidence" value="ECO:0007669"/>
    <property type="project" value="InterPro"/>
</dbReference>
<sequence>MLTLRRALRLRSARLSAVVLVVVAVAAVLGHRLAPLDPLAQDSRHLLSGPTAGHLLGTDSLGRDVLSRLVAGTGSSLVATLEAVGAALVVGVALGVGSLWLGRGYEWTSLRFIDALQTLPYVVFVVAVVGVLGNGLTQAMIAIGLLYSPVFFRVSRAASLTLLRAQYVEAAELFGAGRLWILRTHLWSKILPTIAVTAAQAGAECLLAVQSLSFLGIGVQPPAPTWGGMLADDLGFLAQQPWAPFIPALAIMITVGALNAVADAVSDSADLPVDASPTAAGTADPVQEVSDAAVPVR</sequence>
<accession>A0A9W6VZJ8</accession>
<evidence type="ECO:0000256" key="8">
    <source>
        <dbReference type="SAM" id="MobiDB-lite"/>
    </source>
</evidence>
<dbReference type="RefSeq" id="WP_285572318.1">
    <property type="nucleotide sequence ID" value="NZ_BSTK01000004.1"/>
</dbReference>
<dbReference type="Gene3D" id="1.10.3720.10">
    <property type="entry name" value="MetI-like"/>
    <property type="match status" value="1"/>
</dbReference>
<dbReference type="SUPFAM" id="SSF161098">
    <property type="entry name" value="MetI-like"/>
    <property type="match status" value="1"/>
</dbReference>
<dbReference type="GO" id="GO:0005886">
    <property type="term" value="C:plasma membrane"/>
    <property type="evidence" value="ECO:0007669"/>
    <property type="project" value="UniProtKB-SubCell"/>
</dbReference>
<feature type="transmembrane region" description="Helical" evidence="7">
    <location>
        <begin position="121"/>
        <end position="147"/>
    </location>
</feature>
<dbReference type="EMBL" id="BSTK01000004">
    <property type="protein sequence ID" value="GLY85419.1"/>
    <property type="molecule type" value="Genomic_DNA"/>
</dbReference>
<keyword evidence="11" id="KW-1185">Reference proteome</keyword>